<dbReference type="PANTHER" id="PTHR43395:SF10">
    <property type="entry name" value="CHEMOTAXIS PROTEIN CHEA"/>
    <property type="match status" value="1"/>
</dbReference>
<dbReference type="PROSITE" id="PS50894">
    <property type="entry name" value="HPT"/>
    <property type="match status" value="1"/>
</dbReference>
<gene>
    <name evidence="3" type="ORF">LCGC14_2875980</name>
</gene>
<proteinExistence type="predicted"/>
<name>A0A0F8Y1G4_9ZZZZ</name>
<feature type="region of interest" description="Disordered" evidence="1">
    <location>
        <begin position="313"/>
        <end position="338"/>
    </location>
</feature>
<dbReference type="InterPro" id="IPR036641">
    <property type="entry name" value="HPT_dom_sf"/>
</dbReference>
<feature type="non-terminal residue" evidence="3">
    <location>
        <position position="353"/>
    </location>
</feature>
<evidence type="ECO:0000256" key="1">
    <source>
        <dbReference type="SAM" id="MobiDB-lite"/>
    </source>
</evidence>
<organism evidence="3">
    <name type="scientific">marine sediment metagenome</name>
    <dbReference type="NCBI Taxonomy" id="412755"/>
    <lineage>
        <taxon>unclassified sequences</taxon>
        <taxon>metagenomes</taxon>
        <taxon>ecological metagenomes</taxon>
    </lineage>
</organism>
<comment type="caution">
    <text evidence="3">The sequence shown here is derived from an EMBL/GenBank/DDBJ whole genome shotgun (WGS) entry which is preliminary data.</text>
</comment>
<feature type="region of interest" description="Disordered" evidence="1">
    <location>
        <begin position="131"/>
        <end position="165"/>
    </location>
</feature>
<feature type="domain" description="HPt" evidence="2">
    <location>
        <begin position="1"/>
        <end position="106"/>
    </location>
</feature>
<protein>
    <recommendedName>
        <fullName evidence="2">HPt domain-containing protein</fullName>
    </recommendedName>
</protein>
<sequence>MEEMNNLKEEFIQEAGDHLANVEDDVLEIEKKGANFSADTINHLFRAIHSVKGGSGFLELTKITKLSHTLENVVGKIRDGKLKPNENITESLLNGIDKLKLLLNNIDRESEIDISDELDSIRQLMASPIVDSPKGVSDESGADNNAQDFTTDRSGEVTSIHISESDSVTKKEENYVYNCTIDLISECDLQNRRPAELFHNFNILGKITNAAFNRITTENLMNKPDDKLIYNFDFSTVIEDKDMLIAGLDISPISIRQVSPRPAVEAEPPETEYSTEDFLSKGESKEISLSRVTTEKIQKEIITTKEVIKKTLTGKPVETKPDSKPYPAPDTAALQKSSSSTIRVSLCLLDKLM</sequence>
<dbReference type="EMBL" id="LAZR01055968">
    <property type="protein sequence ID" value="KKK75212.1"/>
    <property type="molecule type" value="Genomic_DNA"/>
</dbReference>
<dbReference type="Pfam" id="PF01627">
    <property type="entry name" value="Hpt"/>
    <property type="match status" value="1"/>
</dbReference>
<dbReference type="PANTHER" id="PTHR43395">
    <property type="entry name" value="SENSOR HISTIDINE KINASE CHEA"/>
    <property type="match status" value="1"/>
</dbReference>
<dbReference type="GO" id="GO:0000160">
    <property type="term" value="P:phosphorelay signal transduction system"/>
    <property type="evidence" value="ECO:0007669"/>
    <property type="project" value="InterPro"/>
</dbReference>
<dbReference type="Gene3D" id="1.20.120.160">
    <property type="entry name" value="HPT domain"/>
    <property type="match status" value="1"/>
</dbReference>
<dbReference type="SUPFAM" id="SSF47226">
    <property type="entry name" value="Histidine-containing phosphotransfer domain, HPT domain"/>
    <property type="match status" value="1"/>
</dbReference>
<dbReference type="SMART" id="SM00073">
    <property type="entry name" value="HPT"/>
    <property type="match status" value="1"/>
</dbReference>
<dbReference type="InterPro" id="IPR008207">
    <property type="entry name" value="Sig_transdc_His_kin_Hpt_dom"/>
</dbReference>
<dbReference type="AlphaFoldDB" id="A0A0F8Y1G4"/>
<dbReference type="InterPro" id="IPR051315">
    <property type="entry name" value="Bact_Chemotaxis_CheA"/>
</dbReference>
<dbReference type="CDD" id="cd00088">
    <property type="entry name" value="HPT"/>
    <property type="match status" value="1"/>
</dbReference>
<reference evidence="3" key="1">
    <citation type="journal article" date="2015" name="Nature">
        <title>Complex archaea that bridge the gap between prokaryotes and eukaryotes.</title>
        <authorList>
            <person name="Spang A."/>
            <person name="Saw J.H."/>
            <person name="Jorgensen S.L."/>
            <person name="Zaremba-Niedzwiedzka K."/>
            <person name="Martijn J."/>
            <person name="Lind A.E."/>
            <person name="van Eijk R."/>
            <person name="Schleper C."/>
            <person name="Guy L."/>
            <person name="Ettema T.J."/>
        </authorList>
    </citation>
    <scope>NUCLEOTIDE SEQUENCE</scope>
</reference>
<evidence type="ECO:0000259" key="2">
    <source>
        <dbReference type="PROSITE" id="PS50894"/>
    </source>
</evidence>
<accession>A0A0F8Y1G4</accession>
<evidence type="ECO:0000313" key="3">
    <source>
        <dbReference type="EMBL" id="KKK75212.1"/>
    </source>
</evidence>